<dbReference type="InterPro" id="IPR004821">
    <property type="entry name" value="Cyt_trans-like"/>
</dbReference>
<evidence type="ECO:0000256" key="7">
    <source>
        <dbReference type="ARBA" id="ARBA00047428"/>
    </source>
</evidence>
<feature type="domain" description="Cytidyltransferase-like" evidence="8">
    <location>
        <begin position="35"/>
        <end position="160"/>
    </location>
</feature>
<comment type="caution">
    <text evidence="9">The sequence shown here is derived from an EMBL/GenBank/DDBJ whole genome shotgun (WGS) entry which is preliminary data.</text>
</comment>
<proteinExistence type="predicted"/>
<gene>
    <name evidence="9" type="primary">rfaE2</name>
    <name evidence="9" type="ORF">O0955_09905</name>
</gene>
<comment type="catalytic activity">
    <reaction evidence="7">
        <text>D-glycero-beta-D-manno-heptose 1-phosphate + ATP + H(+) = ADP-D-glycero-beta-D-manno-heptose + diphosphate</text>
        <dbReference type="Rhea" id="RHEA:27465"/>
        <dbReference type="ChEBI" id="CHEBI:15378"/>
        <dbReference type="ChEBI" id="CHEBI:30616"/>
        <dbReference type="ChEBI" id="CHEBI:33019"/>
        <dbReference type="ChEBI" id="CHEBI:59967"/>
        <dbReference type="ChEBI" id="CHEBI:61593"/>
        <dbReference type="EC" id="2.7.7.70"/>
    </reaction>
</comment>
<organism evidence="9 10">
    <name type="scientific">Pedobacter punctiformis</name>
    <dbReference type="NCBI Taxonomy" id="3004097"/>
    <lineage>
        <taxon>Bacteria</taxon>
        <taxon>Pseudomonadati</taxon>
        <taxon>Bacteroidota</taxon>
        <taxon>Sphingobacteriia</taxon>
        <taxon>Sphingobacteriales</taxon>
        <taxon>Sphingobacteriaceae</taxon>
        <taxon>Pedobacter</taxon>
    </lineage>
</organism>
<dbReference type="SUPFAM" id="SSF52374">
    <property type="entry name" value="Nucleotidylyl transferase"/>
    <property type="match status" value="1"/>
</dbReference>
<evidence type="ECO:0000259" key="8">
    <source>
        <dbReference type="Pfam" id="PF01467"/>
    </source>
</evidence>
<accession>A0ABT4L8Y4</accession>
<dbReference type="Gene3D" id="3.40.50.620">
    <property type="entry name" value="HUPs"/>
    <property type="match status" value="1"/>
</dbReference>
<dbReference type="NCBIfam" id="TIGR00125">
    <property type="entry name" value="cyt_tran_rel"/>
    <property type="match status" value="1"/>
</dbReference>
<keyword evidence="2" id="KW-0808">Transferase</keyword>
<reference evidence="9" key="1">
    <citation type="submission" date="2022-12" db="EMBL/GenBank/DDBJ databases">
        <title>Genome sequence of HCMS5-2.</title>
        <authorList>
            <person name="Woo H."/>
        </authorList>
    </citation>
    <scope>NUCLEOTIDE SEQUENCE</scope>
    <source>
        <strain evidence="9">HCMS5-2</strain>
    </source>
</reference>
<keyword evidence="5" id="KW-0067">ATP-binding</keyword>
<dbReference type="Proteomes" id="UP001144347">
    <property type="component" value="Unassembled WGS sequence"/>
</dbReference>
<dbReference type="InterPro" id="IPR014729">
    <property type="entry name" value="Rossmann-like_a/b/a_fold"/>
</dbReference>
<name>A0ABT4L8Y4_9SPHI</name>
<evidence type="ECO:0000256" key="5">
    <source>
        <dbReference type="ARBA" id="ARBA00022840"/>
    </source>
</evidence>
<dbReference type="Pfam" id="PF01467">
    <property type="entry name" value="CTP_transf_like"/>
    <property type="match status" value="1"/>
</dbReference>
<sequence length="166" mass="18285">MGRDTAKVLKDKILNPDNLKAKIEDWKNKNQKIVFTNGCFDLLHPGHIAYLNEAASLGDKLIIGLNTDASVKKIKGENRPVNNEYSRAQLLAAMFFIDAIVLFNEDTPLQLIQTIEPDVLVKGGDYKIETIVGAAETLEKGGKVEVLSFLPGYSSTAIIEKIKKEG</sequence>
<dbReference type="PANTHER" id="PTHR43793:SF2">
    <property type="entry name" value="BIFUNCTIONAL PROTEIN HLDE"/>
    <property type="match status" value="1"/>
</dbReference>
<keyword evidence="10" id="KW-1185">Reference proteome</keyword>
<keyword evidence="3 9" id="KW-0548">Nucleotidyltransferase</keyword>
<evidence type="ECO:0000256" key="3">
    <source>
        <dbReference type="ARBA" id="ARBA00022695"/>
    </source>
</evidence>
<evidence type="ECO:0000256" key="2">
    <source>
        <dbReference type="ARBA" id="ARBA00022679"/>
    </source>
</evidence>
<evidence type="ECO:0000256" key="4">
    <source>
        <dbReference type="ARBA" id="ARBA00022741"/>
    </source>
</evidence>
<dbReference type="NCBIfam" id="TIGR02199">
    <property type="entry name" value="rfaE_dom_II"/>
    <property type="match status" value="1"/>
</dbReference>
<dbReference type="InterPro" id="IPR050385">
    <property type="entry name" value="Archaeal_FAD_synthase"/>
</dbReference>
<keyword evidence="6" id="KW-0119">Carbohydrate metabolism</keyword>
<evidence type="ECO:0000256" key="1">
    <source>
        <dbReference type="ARBA" id="ARBA00012519"/>
    </source>
</evidence>
<dbReference type="PANTHER" id="PTHR43793">
    <property type="entry name" value="FAD SYNTHASE"/>
    <property type="match status" value="1"/>
</dbReference>
<evidence type="ECO:0000313" key="9">
    <source>
        <dbReference type="EMBL" id="MCZ4244316.1"/>
    </source>
</evidence>
<protein>
    <recommendedName>
        <fullName evidence="1">D-glycero-beta-D-manno-heptose 1-phosphate adenylyltransferase</fullName>
        <ecNumber evidence="1">2.7.7.70</ecNumber>
    </recommendedName>
</protein>
<dbReference type="RefSeq" id="WP_269427387.1">
    <property type="nucleotide sequence ID" value="NZ_JAPWGM010000003.1"/>
</dbReference>
<dbReference type="InterPro" id="IPR011914">
    <property type="entry name" value="RfaE_dom_II"/>
</dbReference>
<keyword evidence="4" id="KW-0547">Nucleotide-binding</keyword>
<dbReference type="GO" id="GO:0016779">
    <property type="term" value="F:nucleotidyltransferase activity"/>
    <property type="evidence" value="ECO:0007669"/>
    <property type="project" value="UniProtKB-KW"/>
</dbReference>
<evidence type="ECO:0000256" key="6">
    <source>
        <dbReference type="ARBA" id="ARBA00023277"/>
    </source>
</evidence>
<dbReference type="EMBL" id="JAPWGM010000003">
    <property type="protein sequence ID" value="MCZ4244316.1"/>
    <property type="molecule type" value="Genomic_DNA"/>
</dbReference>
<evidence type="ECO:0000313" key="10">
    <source>
        <dbReference type="Proteomes" id="UP001144347"/>
    </source>
</evidence>
<dbReference type="EC" id="2.7.7.70" evidence="1"/>